<evidence type="ECO:0000313" key="3">
    <source>
        <dbReference type="Proteomes" id="UP000612746"/>
    </source>
</evidence>
<organism evidence="2 3">
    <name type="scientific">Umbelopsis vinacea</name>
    <dbReference type="NCBI Taxonomy" id="44442"/>
    <lineage>
        <taxon>Eukaryota</taxon>
        <taxon>Fungi</taxon>
        <taxon>Fungi incertae sedis</taxon>
        <taxon>Mucoromycota</taxon>
        <taxon>Mucoromycotina</taxon>
        <taxon>Umbelopsidomycetes</taxon>
        <taxon>Umbelopsidales</taxon>
        <taxon>Umbelopsidaceae</taxon>
        <taxon>Umbelopsis</taxon>
    </lineage>
</organism>
<sequence>MFNKLYTGVKQHLTKLQTQADHDTANNDLATTPTSQSCPPNVIVSQEENGSQPMTIGPPHGDAVRRRSSLFGLARNQHDDFVQKDLMASSWS</sequence>
<proteinExistence type="predicted"/>
<keyword evidence="3" id="KW-1185">Reference proteome</keyword>
<dbReference type="AlphaFoldDB" id="A0A8H7ULJ0"/>
<dbReference type="Proteomes" id="UP000612746">
    <property type="component" value="Unassembled WGS sequence"/>
</dbReference>
<reference evidence="2" key="1">
    <citation type="submission" date="2020-12" db="EMBL/GenBank/DDBJ databases">
        <title>Metabolic potential, ecology and presence of endohyphal bacteria is reflected in genomic diversity of Mucoromycotina.</title>
        <authorList>
            <person name="Muszewska A."/>
            <person name="Okrasinska A."/>
            <person name="Steczkiewicz K."/>
            <person name="Drgas O."/>
            <person name="Orlowska M."/>
            <person name="Perlinska-Lenart U."/>
            <person name="Aleksandrzak-Piekarczyk T."/>
            <person name="Szatraj K."/>
            <person name="Zielenkiewicz U."/>
            <person name="Pilsyk S."/>
            <person name="Malc E."/>
            <person name="Mieczkowski P."/>
            <person name="Kruszewska J.S."/>
            <person name="Biernat P."/>
            <person name="Pawlowska J."/>
        </authorList>
    </citation>
    <scope>NUCLEOTIDE SEQUENCE</scope>
    <source>
        <strain evidence="2">WA0000051536</strain>
    </source>
</reference>
<gene>
    <name evidence="2" type="ORF">INT44_009208</name>
</gene>
<dbReference type="EMBL" id="JAEPRA010000006">
    <property type="protein sequence ID" value="KAG2184193.1"/>
    <property type="molecule type" value="Genomic_DNA"/>
</dbReference>
<feature type="compositionally biased region" description="Polar residues" evidence="1">
    <location>
        <begin position="26"/>
        <end position="54"/>
    </location>
</feature>
<dbReference type="OrthoDB" id="2261102at2759"/>
<evidence type="ECO:0000313" key="2">
    <source>
        <dbReference type="EMBL" id="KAG2184193.1"/>
    </source>
</evidence>
<name>A0A8H7ULJ0_9FUNG</name>
<evidence type="ECO:0000256" key="1">
    <source>
        <dbReference type="SAM" id="MobiDB-lite"/>
    </source>
</evidence>
<feature type="region of interest" description="Disordered" evidence="1">
    <location>
        <begin position="19"/>
        <end position="64"/>
    </location>
</feature>
<protein>
    <submittedName>
        <fullName evidence="2">Uncharacterized protein</fullName>
    </submittedName>
</protein>
<accession>A0A8H7ULJ0</accession>
<comment type="caution">
    <text evidence="2">The sequence shown here is derived from an EMBL/GenBank/DDBJ whole genome shotgun (WGS) entry which is preliminary data.</text>
</comment>